<dbReference type="GeneID" id="87822258"/>
<protein>
    <submittedName>
        <fullName evidence="5">NRDE-2, necessary for RNA interference-domain-containing protein</fullName>
    </submittedName>
</protein>
<dbReference type="PANTHER" id="PTHR13471">
    <property type="entry name" value="TETRATRICOPEPTIDE-LIKE HELICAL"/>
    <property type="match status" value="1"/>
</dbReference>
<dbReference type="PANTHER" id="PTHR13471:SF0">
    <property type="entry name" value="NUCLEAR EXOSOME REGULATOR NRDE2"/>
    <property type="match status" value="1"/>
</dbReference>
<dbReference type="GO" id="GO:0071013">
    <property type="term" value="C:catalytic step 2 spliceosome"/>
    <property type="evidence" value="ECO:0007669"/>
    <property type="project" value="TreeGrafter"/>
</dbReference>
<evidence type="ECO:0000256" key="1">
    <source>
        <dbReference type="ARBA" id="ARBA00004123"/>
    </source>
</evidence>
<sequence length="1178" mass="131623">MDEGREKKRRAVPKFGSFQPDPTTSDSAAVPLEKAEARPTLDEARGQRSDRGDGRLGGSEKDSSERRRDREKEEERGREKESEKGKERDRRRHGRDEGRDRDRDRDRHDDRRRDRHRERERERNRPRSTSHPSLGNDLFVVDRRGDPLIVQYGTNDRAQIPVYRRFGAGRIIGSPGFLVIHREGAQEEFSIRRPGEGSGSTSAFRDKALVAAAARVHSKHIKPSVSQPLLSYDDDFIALSTSRKRKRDEDDEDGPVLPDYRSIYGKARPNAHPDDSEDDSDVDSGEDRESSQPASTGPSELSAAQARAVHLSKHLKSDPADVPAWLELIALQDVLFANQLRMQQPTRSLGQRKTAEETRALAELKLGLYQEALDGCVSSKRRLPLVLGMMREGEKVWDEKILVRKWEEVMSSPAGTLFALWKGKLDFEMSRVVGFEVDRLKGIMAEKLASLGKDLEKSVSEDLEREEELCEQLVYVFLRLTRFLHDAGFTELAVAAWQGMLEMTFCRPGENYTPDTAAVSFSEFWESEVARIGEDDAKGWRLHAEAAEIAPDPEPKMDDPIPTPKTTDRFQAWAATEQQLAERARMPARTLDTETEDDAFRVVMFSDIEDLLVWIPSAALSRVKPMLLDALLIFCGMPDAGLSGAQFAGMLLNDPFVVGVGQGIDLGLGLGRGQHGISTESAQDLSRQAPEFVQAAGSMAISPDALFSREPWFRYLAKWSDVHLRYDRQVSLSWLLRTLEQCVKRWGVGSLAEYYLAMEWVNEPARAKKVARGLLKQYGSNIGLYNAYALAEWANGNAEVSLKVLSSATGLTLLPTQPSNQMLYNTWAWIHVESGQKDLALARLCSSVDPDFHDTYPSPALLLKTRSHFSSTRDYAISSQDLATAALYAEGLMLLDYLSATGDTEPSSDRQGHINAALETVHAFSRDLERRGLHLSRSQHHERLLQSAARLLYYHATHGPYRPRTLRTHLSSLLDRFPTNTLSLSLFAWAQPRLRIDDPVRSFLTSLSSPTNPLSPSSSTHPDTRHRPTLSTHRFAIHHQAHAYARSGGIGVESGSSHAICAAFEAVLDSSCDDASGGGGGGRHNVELWLRYIRFCRARWSAAVAQHRNLKTVIYRAMAACPWAKEVYMAATALGDTPLFSPGELRGLVQGMEERGIRMHGDLEGFLGSRTHTTTKGG</sequence>
<comment type="subcellular location">
    <subcellularLocation>
        <location evidence="1">Nucleus</location>
    </subcellularLocation>
</comment>
<proteinExistence type="inferred from homology"/>
<dbReference type="AlphaFoldDB" id="A0AAN6ZQA3"/>
<reference evidence="5" key="1">
    <citation type="journal article" date="2023" name="Mol. Phylogenet. Evol.">
        <title>Genome-scale phylogeny and comparative genomics of the fungal order Sordariales.</title>
        <authorList>
            <person name="Hensen N."/>
            <person name="Bonometti L."/>
            <person name="Westerberg I."/>
            <person name="Brannstrom I.O."/>
            <person name="Guillou S."/>
            <person name="Cros-Aarteil S."/>
            <person name="Calhoun S."/>
            <person name="Haridas S."/>
            <person name="Kuo A."/>
            <person name="Mondo S."/>
            <person name="Pangilinan J."/>
            <person name="Riley R."/>
            <person name="LaButti K."/>
            <person name="Andreopoulos B."/>
            <person name="Lipzen A."/>
            <person name="Chen C."/>
            <person name="Yan M."/>
            <person name="Daum C."/>
            <person name="Ng V."/>
            <person name="Clum A."/>
            <person name="Steindorff A."/>
            <person name="Ohm R.A."/>
            <person name="Martin F."/>
            <person name="Silar P."/>
            <person name="Natvig D.O."/>
            <person name="Lalanne C."/>
            <person name="Gautier V."/>
            <person name="Ament-Velasquez S.L."/>
            <person name="Kruys A."/>
            <person name="Hutchinson M.I."/>
            <person name="Powell A.J."/>
            <person name="Barry K."/>
            <person name="Miller A.N."/>
            <person name="Grigoriev I.V."/>
            <person name="Debuchy R."/>
            <person name="Gladieux P."/>
            <person name="Hiltunen Thoren M."/>
            <person name="Johannesson H."/>
        </authorList>
    </citation>
    <scope>NUCLEOTIDE SEQUENCE</scope>
    <source>
        <strain evidence="5">CBS 141.50</strain>
    </source>
</reference>
<evidence type="ECO:0000256" key="4">
    <source>
        <dbReference type="SAM" id="MobiDB-lite"/>
    </source>
</evidence>
<feature type="region of interest" description="Disordered" evidence="4">
    <location>
        <begin position="243"/>
        <end position="305"/>
    </location>
</feature>
<evidence type="ECO:0000256" key="2">
    <source>
        <dbReference type="ARBA" id="ARBA00009265"/>
    </source>
</evidence>
<gene>
    <name evidence="5" type="ORF">C8A04DRAFT_9828</name>
</gene>
<reference evidence="5" key="2">
    <citation type="submission" date="2023-05" db="EMBL/GenBank/DDBJ databases">
        <authorList>
            <consortium name="Lawrence Berkeley National Laboratory"/>
            <person name="Steindorff A."/>
            <person name="Hensen N."/>
            <person name="Bonometti L."/>
            <person name="Westerberg I."/>
            <person name="Brannstrom I.O."/>
            <person name="Guillou S."/>
            <person name="Cros-Aarteil S."/>
            <person name="Calhoun S."/>
            <person name="Haridas S."/>
            <person name="Kuo A."/>
            <person name="Mondo S."/>
            <person name="Pangilinan J."/>
            <person name="Riley R."/>
            <person name="Labutti K."/>
            <person name="Andreopoulos B."/>
            <person name="Lipzen A."/>
            <person name="Chen C."/>
            <person name="Yanf M."/>
            <person name="Daum C."/>
            <person name="Ng V."/>
            <person name="Clum A."/>
            <person name="Ohm R."/>
            <person name="Martin F."/>
            <person name="Silar P."/>
            <person name="Natvig D."/>
            <person name="Lalanne C."/>
            <person name="Gautier V."/>
            <person name="Ament-Velasquez S.L."/>
            <person name="Kruys A."/>
            <person name="Hutchinson M.I."/>
            <person name="Powell A.J."/>
            <person name="Barry K."/>
            <person name="Miller A.N."/>
            <person name="Grigoriev I.V."/>
            <person name="Debuchy R."/>
            <person name="Gladieux P."/>
            <person name="Thoren M.H."/>
            <person name="Johannesson H."/>
        </authorList>
    </citation>
    <scope>NUCLEOTIDE SEQUENCE</scope>
    <source>
        <strain evidence="5">CBS 141.50</strain>
    </source>
</reference>
<comment type="similarity">
    <text evidence="2">Belongs to the NRDE2 family.</text>
</comment>
<feature type="compositionally biased region" description="Low complexity" evidence="4">
    <location>
        <begin position="1007"/>
        <end position="1020"/>
    </location>
</feature>
<accession>A0AAN6ZQA3</accession>
<organism evidence="5 6">
    <name type="scientific">Dichotomopilus funicola</name>
    <dbReference type="NCBI Taxonomy" id="1934379"/>
    <lineage>
        <taxon>Eukaryota</taxon>
        <taxon>Fungi</taxon>
        <taxon>Dikarya</taxon>
        <taxon>Ascomycota</taxon>
        <taxon>Pezizomycotina</taxon>
        <taxon>Sordariomycetes</taxon>
        <taxon>Sordariomycetidae</taxon>
        <taxon>Sordariales</taxon>
        <taxon>Chaetomiaceae</taxon>
        <taxon>Dichotomopilus</taxon>
    </lineage>
</organism>
<dbReference type="GO" id="GO:1902369">
    <property type="term" value="P:negative regulation of RNA catabolic process"/>
    <property type="evidence" value="ECO:0007669"/>
    <property type="project" value="TreeGrafter"/>
</dbReference>
<feature type="region of interest" description="Disordered" evidence="4">
    <location>
        <begin position="1"/>
        <end position="139"/>
    </location>
</feature>
<feature type="region of interest" description="Disordered" evidence="4">
    <location>
        <begin position="1007"/>
        <end position="1028"/>
    </location>
</feature>
<dbReference type="Proteomes" id="UP001302676">
    <property type="component" value="Unassembled WGS sequence"/>
</dbReference>
<keyword evidence="6" id="KW-1185">Reference proteome</keyword>
<feature type="compositionally biased region" description="Acidic residues" evidence="4">
    <location>
        <begin position="275"/>
        <end position="284"/>
    </location>
</feature>
<feature type="compositionally biased region" description="Basic and acidic residues" evidence="4">
    <location>
        <begin position="33"/>
        <end position="125"/>
    </location>
</feature>
<dbReference type="Pfam" id="PF08424">
    <property type="entry name" value="NRDE-2"/>
    <property type="match status" value="1"/>
</dbReference>
<dbReference type="EMBL" id="MU853562">
    <property type="protein sequence ID" value="KAK4146333.1"/>
    <property type="molecule type" value="Genomic_DNA"/>
</dbReference>
<evidence type="ECO:0000313" key="5">
    <source>
        <dbReference type="EMBL" id="KAK4146333.1"/>
    </source>
</evidence>
<dbReference type="GO" id="GO:0031048">
    <property type="term" value="P:regulatory ncRNA-mediated heterochromatin formation"/>
    <property type="evidence" value="ECO:0007669"/>
    <property type="project" value="TreeGrafter"/>
</dbReference>
<keyword evidence="3" id="KW-0539">Nucleus</keyword>
<name>A0AAN6ZQA3_9PEZI</name>
<evidence type="ECO:0000256" key="3">
    <source>
        <dbReference type="ARBA" id="ARBA00023242"/>
    </source>
</evidence>
<evidence type="ECO:0000313" key="6">
    <source>
        <dbReference type="Proteomes" id="UP001302676"/>
    </source>
</evidence>
<dbReference type="RefSeq" id="XP_062639704.1">
    <property type="nucleotide sequence ID" value="XM_062785645.1"/>
</dbReference>
<comment type="caution">
    <text evidence="5">The sequence shown here is derived from an EMBL/GenBank/DDBJ whole genome shotgun (WGS) entry which is preliminary data.</text>
</comment>
<dbReference type="InterPro" id="IPR013633">
    <property type="entry name" value="NRDE-2"/>
</dbReference>